<accession>A0A445MDA1</accession>
<proteinExistence type="predicted"/>
<keyword evidence="1" id="KW-0175">Coiled coil</keyword>
<evidence type="ECO:0000256" key="1">
    <source>
        <dbReference type="SAM" id="Coils"/>
    </source>
</evidence>
<feature type="coiled-coil region" evidence="1">
    <location>
        <begin position="147"/>
        <end position="188"/>
    </location>
</feature>
<protein>
    <submittedName>
        <fullName evidence="3">Uncharacterized protein</fullName>
    </submittedName>
</protein>
<dbReference type="AlphaFoldDB" id="A0A445MDA1"/>
<dbReference type="Proteomes" id="UP000290560">
    <property type="component" value="Unassembled WGS sequence"/>
</dbReference>
<evidence type="ECO:0000256" key="2">
    <source>
        <dbReference type="SAM" id="MobiDB-lite"/>
    </source>
</evidence>
<dbReference type="EMBL" id="KV875653">
    <property type="protein sequence ID" value="RZR72260.1"/>
    <property type="molecule type" value="Genomic_DNA"/>
</dbReference>
<organism evidence="3">
    <name type="scientific">Ensete ventricosum</name>
    <name type="common">Abyssinian banana</name>
    <name type="synonym">Musa ensete</name>
    <dbReference type="NCBI Taxonomy" id="4639"/>
    <lineage>
        <taxon>Eukaryota</taxon>
        <taxon>Viridiplantae</taxon>
        <taxon>Streptophyta</taxon>
        <taxon>Embryophyta</taxon>
        <taxon>Tracheophyta</taxon>
        <taxon>Spermatophyta</taxon>
        <taxon>Magnoliopsida</taxon>
        <taxon>Liliopsida</taxon>
        <taxon>Zingiberales</taxon>
        <taxon>Musaceae</taxon>
        <taxon>Ensete</taxon>
    </lineage>
</organism>
<gene>
    <name evidence="3" type="ORF">BHM03_00011815</name>
</gene>
<name>A0A445MDA1_ENSVE</name>
<sequence length="194" mass="20792">MDLNVLRKKPRMSSGKSAPATGAESSQPEVEVIHVETSAKRPVGNGRLGPEGSECRDASSVAESLIPGESRGQPRSSLGVQLGCVAPNPGLVPLHLTLGDPHGPGSEANHADRVYDVGRLVTHMGNRASLLEAKIEKSKIEGYPEQLVVARRQVDELQADNAKLRSRLDELTSRLEQADEELNELQAGLAESQH</sequence>
<evidence type="ECO:0000313" key="3">
    <source>
        <dbReference type="EMBL" id="RZR72260.1"/>
    </source>
</evidence>
<feature type="compositionally biased region" description="Basic residues" evidence="2">
    <location>
        <begin position="1"/>
        <end position="11"/>
    </location>
</feature>
<feature type="region of interest" description="Disordered" evidence="2">
    <location>
        <begin position="1"/>
        <end position="75"/>
    </location>
</feature>
<reference evidence="3" key="1">
    <citation type="journal article" date="2018" name="Data Brief">
        <title>Genome sequence data from 17 accessions of Ensete ventricosum, a staple food crop for millions in Ethiopia.</title>
        <authorList>
            <person name="Yemataw Z."/>
            <person name="Muzemil S."/>
            <person name="Ambachew D."/>
            <person name="Tripathi L."/>
            <person name="Tesfaye K."/>
            <person name="Chala A."/>
            <person name="Farbos A."/>
            <person name="O'Neill P."/>
            <person name="Moore K."/>
            <person name="Grant M."/>
            <person name="Studholme D.J."/>
        </authorList>
    </citation>
    <scope>NUCLEOTIDE SEQUENCE [LARGE SCALE GENOMIC DNA]</scope>
    <source>
        <tissue evidence="3">Leaf</tissue>
    </source>
</reference>